<keyword evidence="4 5" id="KW-0472">Membrane</keyword>
<keyword evidence="2 5" id="KW-0812">Transmembrane</keyword>
<proteinExistence type="predicted"/>
<organism evidence="6">
    <name type="scientific">marine metagenome</name>
    <dbReference type="NCBI Taxonomy" id="408172"/>
    <lineage>
        <taxon>unclassified sequences</taxon>
        <taxon>metagenomes</taxon>
        <taxon>ecological metagenomes</taxon>
    </lineage>
</organism>
<dbReference type="AlphaFoldDB" id="A0A382QHN0"/>
<feature type="transmembrane region" description="Helical" evidence="5">
    <location>
        <begin position="167"/>
        <end position="191"/>
    </location>
</feature>
<feature type="non-terminal residue" evidence="6">
    <location>
        <position position="232"/>
    </location>
</feature>
<evidence type="ECO:0000256" key="5">
    <source>
        <dbReference type="SAM" id="Phobius"/>
    </source>
</evidence>
<evidence type="ECO:0000256" key="2">
    <source>
        <dbReference type="ARBA" id="ARBA00022692"/>
    </source>
</evidence>
<dbReference type="GO" id="GO:0016020">
    <property type="term" value="C:membrane"/>
    <property type="evidence" value="ECO:0007669"/>
    <property type="project" value="UniProtKB-SubCell"/>
</dbReference>
<name>A0A382QHN0_9ZZZZ</name>
<dbReference type="InterPro" id="IPR002781">
    <property type="entry name" value="TM_pro_TauE-like"/>
</dbReference>
<evidence type="ECO:0000313" key="6">
    <source>
        <dbReference type="EMBL" id="SVC85053.1"/>
    </source>
</evidence>
<evidence type="ECO:0000256" key="1">
    <source>
        <dbReference type="ARBA" id="ARBA00004141"/>
    </source>
</evidence>
<gene>
    <name evidence="6" type="ORF">METZ01_LOCUS337907</name>
</gene>
<dbReference type="PANTHER" id="PTHR43701:SF2">
    <property type="entry name" value="MEMBRANE TRANSPORTER PROTEIN YJNA-RELATED"/>
    <property type="match status" value="1"/>
</dbReference>
<evidence type="ECO:0000256" key="3">
    <source>
        <dbReference type="ARBA" id="ARBA00022989"/>
    </source>
</evidence>
<dbReference type="EMBL" id="UINC01114622">
    <property type="protein sequence ID" value="SVC85053.1"/>
    <property type="molecule type" value="Genomic_DNA"/>
</dbReference>
<protein>
    <recommendedName>
        <fullName evidence="7">Membrane transporter protein</fullName>
    </recommendedName>
</protein>
<feature type="transmembrane region" description="Helical" evidence="5">
    <location>
        <begin position="101"/>
        <end position="120"/>
    </location>
</feature>
<dbReference type="Pfam" id="PF01925">
    <property type="entry name" value="TauE"/>
    <property type="match status" value="1"/>
</dbReference>
<feature type="transmembrane region" description="Helical" evidence="5">
    <location>
        <begin position="46"/>
        <end position="66"/>
    </location>
</feature>
<accession>A0A382QHN0</accession>
<comment type="subcellular location">
    <subcellularLocation>
        <location evidence="1">Membrane</location>
        <topology evidence="1">Multi-pass membrane protein</topology>
    </subcellularLocation>
</comment>
<dbReference type="InterPro" id="IPR051598">
    <property type="entry name" value="TSUP/Inactive_protease-like"/>
</dbReference>
<sequence length="232" mass="24438">MEAFQEIVPYLVLGIGTGIYGILVGAGGGVILAPSLMIFFGVDPTIAAGTSLALVSVNSISGTFAYKRTGFIDLRSGLLFALAAVPGSIFAPLILDYAPAGLFKILFGILLLGLGILIGLKPESRERESSEAFEDFKLSKPPAFSSMPDRLQFTMAKRRIVAKKGRVFVFEFNESLGTAFNIVLGFISSFFGTGGGFLRTPVLVSVFGFPVQVAVATSIFALSIYSTVGAGV</sequence>
<feature type="transmembrane region" description="Helical" evidence="5">
    <location>
        <begin position="78"/>
        <end position="95"/>
    </location>
</feature>
<feature type="transmembrane region" description="Helical" evidence="5">
    <location>
        <begin position="203"/>
        <end position="225"/>
    </location>
</feature>
<evidence type="ECO:0000256" key="4">
    <source>
        <dbReference type="ARBA" id="ARBA00023136"/>
    </source>
</evidence>
<feature type="transmembrane region" description="Helical" evidence="5">
    <location>
        <begin position="7"/>
        <end position="40"/>
    </location>
</feature>
<keyword evidence="3 5" id="KW-1133">Transmembrane helix</keyword>
<evidence type="ECO:0008006" key="7">
    <source>
        <dbReference type="Google" id="ProtNLM"/>
    </source>
</evidence>
<reference evidence="6" key="1">
    <citation type="submission" date="2018-05" db="EMBL/GenBank/DDBJ databases">
        <authorList>
            <person name="Lanie J.A."/>
            <person name="Ng W.-L."/>
            <person name="Kazmierczak K.M."/>
            <person name="Andrzejewski T.M."/>
            <person name="Davidsen T.M."/>
            <person name="Wayne K.J."/>
            <person name="Tettelin H."/>
            <person name="Glass J.I."/>
            <person name="Rusch D."/>
            <person name="Podicherti R."/>
            <person name="Tsui H.-C.T."/>
            <person name="Winkler M.E."/>
        </authorList>
    </citation>
    <scope>NUCLEOTIDE SEQUENCE</scope>
</reference>
<dbReference type="PANTHER" id="PTHR43701">
    <property type="entry name" value="MEMBRANE TRANSPORTER PROTEIN MJ0441-RELATED"/>
    <property type="match status" value="1"/>
</dbReference>